<feature type="domain" description="DUF6596" evidence="8">
    <location>
        <begin position="201"/>
        <end position="301"/>
    </location>
</feature>
<dbReference type="AlphaFoldDB" id="A0A2M9BIR8"/>
<dbReference type="InterPro" id="IPR013324">
    <property type="entry name" value="RNA_pol_sigma_r3/r4-like"/>
</dbReference>
<keyword evidence="4" id="KW-0804">Transcription</keyword>
<feature type="domain" description="RNA polymerase sigma factor 70 region 4 type 2" evidence="7">
    <location>
        <begin position="133"/>
        <end position="183"/>
    </location>
</feature>
<dbReference type="Gene3D" id="1.10.10.10">
    <property type="entry name" value="Winged helix-like DNA-binding domain superfamily/Winged helix DNA-binding domain"/>
    <property type="match status" value="1"/>
</dbReference>
<dbReference type="OrthoDB" id="9780299at2"/>
<evidence type="ECO:0000313" key="9">
    <source>
        <dbReference type="EMBL" id="PJJ57837.1"/>
    </source>
</evidence>
<keyword evidence="3" id="KW-0731">Sigma factor</keyword>
<evidence type="ECO:0000256" key="2">
    <source>
        <dbReference type="ARBA" id="ARBA00023015"/>
    </source>
</evidence>
<dbReference type="Proteomes" id="UP000230842">
    <property type="component" value="Unassembled WGS sequence"/>
</dbReference>
<feature type="domain" description="RNA polymerase sigma-70 region 2" evidence="6">
    <location>
        <begin position="36"/>
        <end position="95"/>
    </location>
</feature>
<evidence type="ECO:0000313" key="10">
    <source>
        <dbReference type="Proteomes" id="UP000230842"/>
    </source>
</evidence>
<dbReference type="InterPro" id="IPR046531">
    <property type="entry name" value="DUF6596"/>
</dbReference>
<dbReference type="InterPro" id="IPR013325">
    <property type="entry name" value="RNA_pol_sigma_r2"/>
</dbReference>
<keyword evidence="10" id="KW-1185">Reference proteome</keyword>
<dbReference type="Pfam" id="PF08281">
    <property type="entry name" value="Sigma70_r4_2"/>
    <property type="match status" value="1"/>
</dbReference>
<dbReference type="InterPro" id="IPR007627">
    <property type="entry name" value="RNA_pol_sigma70_r2"/>
</dbReference>
<dbReference type="SUPFAM" id="SSF88659">
    <property type="entry name" value="Sigma3 and sigma4 domains of RNA polymerase sigma factors"/>
    <property type="match status" value="1"/>
</dbReference>
<evidence type="ECO:0000259" key="7">
    <source>
        <dbReference type="Pfam" id="PF08281"/>
    </source>
</evidence>
<sequence>MDETVPERPASASPTDGDADAARRTVEAVWRIEAGRLIAGLARVTGDLGTAEEMAQDALVVALEQWPSRGVPPNPAGWLMTTAKNRAIDAARRRSTYQRKLAEVGRDLDDRTADTEVEDALDDVGDDLLRLVFTACHPVLSVESRVALTLRCLGGLSTAEIARGFLVSEATMGQRISRAKKTLTDRKVVFALPDPDERAARLDSVLEVVYLIFNEGYAATGGTEWYRTELCSEALRLARVLAGLVEDDPEVLGFVALLELQAARIPARTAADGSPVLLDEQDRQRWDRTLVRRGIAALDRAQVLASEPGTDRALGPYAVQAEIAACHARARSYEETDWHRIAALYTVLRAQWPSPVVEVNRAVAVGMADGPERGLAVLDAIASTPALRGYPQLPAVRGHLLALAGRADAAVASYEQAAELTRNAAERAAYERKAAGLRTG</sequence>
<dbReference type="PANTHER" id="PTHR47756:SF1">
    <property type="entry name" value="BLL0085 PROTEIN"/>
    <property type="match status" value="1"/>
</dbReference>
<reference evidence="9 10" key="1">
    <citation type="submission" date="2017-11" db="EMBL/GenBank/DDBJ databases">
        <title>Genomic Encyclopedia of Archaeal and Bacterial Type Strains, Phase II (KMG-II): From Individual Species to Whole Genera.</title>
        <authorList>
            <person name="Goeker M."/>
        </authorList>
    </citation>
    <scope>NUCLEOTIDE SEQUENCE [LARGE SCALE GENOMIC DNA]</scope>
    <source>
        <strain evidence="9 10">DSM 27763</strain>
    </source>
</reference>
<name>A0A2M9BIR8_9ACTN</name>
<comment type="similarity">
    <text evidence="1">Belongs to the sigma-70 factor family. ECF subfamily.</text>
</comment>
<dbReference type="PANTHER" id="PTHR47756">
    <property type="entry name" value="BLL6612 PROTEIN-RELATED"/>
    <property type="match status" value="1"/>
</dbReference>
<dbReference type="SUPFAM" id="SSF88946">
    <property type="entry name" value="Sigma2 domain of RNA polymerase sigma factors"/>
    <property type="match status" value="1"/>
</dbReference>
<dbReference type="InterPro" id="IPR014284">
    <property type="entry name" value="RNA_pol_sigma-70_dom"/>
</dbReference>
<accession>A0A2M9BIR8</accession>
<organism evidence="9 10">
    <name type="scientific">Mumia flava</name>
    <dbReference type="NCBI Taxonomy" id="1348852"/>
    <lineage>
        <taxon>Bacteria</taxon>
        <taxon>Bacillati</taxon>
        <taxon>Actinomycetota</taxon>
        <taxon>Actinomycetes</taxon>
        <taxon>Propionibacteriales</taxon>
        <taxon>Nocardioidaceae</taxon>
        <taxon>Mumia</taxon>
    </lineage>
</organism>
<proteinExistence type="inferred from homology"/>
<evidence type="ECO:0000256" key="5">
    <source>
        <dbReference type="SAM" id="MobiDB-lite"/>
    </source>
</evidence>
<dbReference type="InterPro" id="IPR013249">
    <property type="entry name" value="RNA_pol_sigma70_r4_t2"/>
</dbReference>
<protein>
    <submittedName>
        <fullName evidence="9">RNA polymerase sigma factor (Sigma-70 family)</fullName>
    </submittedName>
</protein>
<dbReference type="GO" id="GO:0003677">
    <property type="term" value="F:DNA binding"/>
    <property type="evidence" value="ECO:0007669"/>
    <property type="project" value="InterPro"/>
</dbReference>
<comment type="caution">
    <text evidence="9">The sequence shown here is derived from an EMBL/GenBank/DDBJ whole genome shotgun (WGS) entry which is preliminary data.</text>
</comment>
<evidence type="ECO:0000256" key="1">
    <source>
        <dbReference type="ARBA" id="ARBA00010641"/>
    </source>
</evidence>
<evidence type="ECO:0000256" key="4">
    <source>
        <dbReference type="ARBA" id="ARBA00023163"/>
    </source>
</evidence>
<dbReference type="GO" id="GO:0006352">
    <property type="term" value="P:DNA-templated transcription initiation"/>
    <property type="evidence" value="ECO:0007669"/>
    <property type="project" value="InterPro"/>
</dbReference>
<dbReference type="InterPro" id="IPR036388">
    <property type="entry name" value="WH-like_DNA-bd_sf"/>
</dbReference>
<gene>
    <name evidence="9" type="ORF">CLV56_2075</name>
</gene>
<evidence type="ECO:0000259" key="8">
    <source>
        <dbReference type="Pfam" id="PF20239"/>
    </source>
</evidence>
<feature type="region of interest" description="Disordered" evidence="5">
    <location>
        <begin position="1"/>
        <end position="22"/>
    </location>
</feature>
<dbReference type="Gene3D" id="1.10.1740.10">
    <property type="match status" value="1"/>
</dbReference>
<dbReference type="Pfam" id="PF20239">
    <property type="entry name" value="DUF6596"/>
    <property type="match status" value="1"/>
</dbReference>
<dbReference type="GO" id="GO:0016987">
    <property type="term" value="F:sigma factor activity"/>
    <property type="evidence" value="ECO:0007669"/>
    <property type="project" value="UniProtKB-KW"/>
</dbReference>
<dbReference type="NCBIfam" id="TIGR02937">
    <property type="entry name" value="sigma70-ECF"/>
    <property type="match status" value="1"/>
</dbReference>
<dbReference type="RefSeq" id="WP_100414784.1">
    <property type="nucleotide sequence ID" value="NZ_PGEZ01000001.1"/>
</dbReference>
<evidence type="ECO:0000259" key="6">
    <source>
        <dbReference type="Pfam" id="PF04542"/>
    </source>
</evidence>
<dbReference type="EMBL" id="PGEZ01000001">
    <property type="protein sequence ID" value="PJJ57837.1"/>
    <property type="molecule type" value="Genomic_DNA"/>
</dbReference>
<dbReference type="Pfam" id="PF04542">
    <property type="entry name" value="Sigma70_r2"/>
    <property type="match status" value="1"/>
</dbReference>
<keyword evidence="2" id="KW-0805">Transcription regulation</keyword>
<evidence type="ECO:0000256" key="3">
    <source>
        <dbReference type="ARBA" id="ARBA00023082"/>
    </source>
</evidence>